<dbReference type="Gene3D" id="1.20.120.1600">
    <property type="match status" value="1"/>
</dbReference>
<dbReference type="PANTHER" id="PTHR43316:SF3">
    <property type="entry name" value="HALOACID DEHALOGENASE, TYPE II (AFU_ORTHOLOGUE AFUA_2G07750)-RELATED"/>
    <property type="match status" value="1"/>
</dbReference>
<protein>
    <submittedName>
        <fullName evidence="2">HAD family hydrolase</fullName>
        <ecNumber evidence="2">3.1.3.-</ecNumber>
    </submittedName>
</protein>
<dbReference type="EC" id="3.1.3.-" evidence="2"/>
<accession>A0AAU8J7U2</accession>
<dbReference type="SFLD" id="SFLDS00003">
    <property type="entry name" value="Haloacid_Dehalogenase"/>
    <property type="match status" value="1"/>
</dbReference>
<dbReference type="SFLD" id="SFLDG01129">
    <property type="entry name" value="C1.5:_HAD__Beta-PGM__Phosphata"/>
    <property type="match status" value="1"/>
</dbReference>
<dbReference type="Pfam" id="PF00702">
    <property type="entry name" value="Hydrolase"/>
    <property type="match status" value="1"/>
</dbReference>
<reference evidence="2" key="1">
    <citation type="submission" date="2024-06" db="EMBL/GenBank/DDBJ databases">
        <title>Streptomyces sp. strain HUAS MG91 genome sequences.</title>
        <authorList>
            <person name="Mo P."/>
        </authorList>
    </citation>
    <scope>NUCLEOTIDE SEQUENCE</scope>
    <source>
        <strain evidence="2">HUAS MG91</strain>
        <plasmid evidence="2">punmamed1</plasmid>
    </source>
</reference>
<organism evidence="2">
    <name type="scientific">Streptomyces tabacisoli</name>
    <dbReference type="NCBI Taxonomy" id="3156398"/>
    <lineage>
        <taxon>Bacteria</taxon>
        <taxon>Bacillati</taxon>
        <taxon>Actinomycetota</taxon>
        <taxon>Actinomycetes</taxon>
        <taxon>Kitasatosporales</taxon>
        <taxon>Streptomycetaceae</taxon>
        <taxon>Streptomyces</taxon>
    </lineage>
</organism>
<dbReference type="RefSeq" id="WP_353947424.1">
    <property type="nucleotide sequence ID" value="NZ_CP159535.1"/>
</dbReference>
<dbReference type="InterPro" id="IPR023214">
    <property type="entry name" value="HAD_sf"/>
</dbReference>
<dbReference type="PANTHER" id="PTHR43316">
    <property type="entry name" value="HYDROLASE, HALOACID DELAHOGENASE-RELATED"/>
    <property type="match status" value="1"/>
</dbReference>
<dbReference type="SUPFAM" id="SSF56784">
    <property type="entry name" value="HAD-like"/>
    <property type="match status" value="1"/>
</dbReference>
<dbReference type="KEGG" id="stac:ABII15_38975"/>
<keyword evidence="2" id="KW-0614">Plasmid</keyword>
<proteinExistence type="predicted"/>
<dbReference type="Gene3D" id="3.40.50.1000">
    <property type="entry name" value="HAD superfamily/HAD-like"/>
    <property type="match status" value="1"/>
</dbReference>
<keyword evidence="1 2" id="KW-0378">Hydrolase</keyword>
<evidence type="ECO:0000313" key="2">
    <source>
        <dbReference type="EMBL" id="XCJ76015.1"/>
    </source>
</evidence>
<dbReference type="InterPro" id="IPR051540">
    <property type="entry name" value="S-2-haloacid_dehalogenase"/>
</dbReference>
<evidence type="ECO:0000256" key="1">
    <source>
        <dbReference type="ARBA" id="ARBA00022801"/>
    </source>
</evidence>
<gene>
    <name evidence="2" type="ORF">ABII15_38975</name>
</gene>
<dbReference type="InterPro" id="IPR036412">
    <property type="entry name" value="HAD-like_sf"/>
</dbReference>
<sequence>MTTPGTTAAPPTPETTPPQAVAFDFFGTLGHWEPGTVGSPAQVLYDAAPDRARIDTVHLVDLVEGKNGTVQRDTPVTAAAYARWEEDSWRAAARYAHVPVTPALIEELRTVLDARRLELYEDVRPALRTLHEHHIPWVLCSNASPDVEGKLHTLLGPELRPRGCVVSWRVGARKPHPRMFTTVLDELAPLTAAETLFIGDRYDCDIAGPRTHGFRTTLLDRDGRTALRDTERAATTVWSDLRPLTELVRHASPTPATP</sequence>
<dbReference type="EMBL" id="CP159535">
    <property type="protein sequence ID" value="XCJ76015.1"/>
    <property type="molecule type" value="Genomic_DNA"/>
</dbReference>
<geneLocation type="plasmid" evidence="2">
    <name>punmamed1</name>
</geneLocation>
<name>A0AAU8J7U2_9ACTN</name>
<dbReference type="AlphaFoldDB" id="A0AAU8J7U2"/>
<dbReference type="GO" id="GO:0016787">
    <property type="term" value="F:hydrolase activity"/>
    <property type="evidence" value="ECO:0007669"/>
    <property type="project" value="UniProtKB-KW"/>
</dbReference>